<dbReference type="Gene3D" id="3.40.50.720">
    <property type="entry name" value="NAD(P)-binding Rossmann-like Domain"/>
    <property type="match status" value="2"/>
</dbReference>
<dbReference type="SUPFAM" id="SSF52413">
    <property type="entry name" value="UDP-glucose/GDP-mannose dehydrogenase C-terminal domain"/>
    <property type="match status" value="1"/>
</dbReference>
<accession>A0ABY7YXC6</accession>
<feature type="domain" description="UDP-glucose/GDP-mannose dehydrogenase C-terminal" evidence="9">
    <location>
        <begin position="317"/>
        <end position="418"/>
    </location>
</feature>
<dbReference type="Proteomes" id="UP001222118">
    <property type="component" value="Chromosome"/>
</dbReference>
<reference evidence="10 11" key="1">
    <citation type="submission" date="2023-02" db="EMBL/GenBank/DDBJ databases">
        <title>Devosia chondri sp. nov., isolated from the phycosphere of marine algae.</title>
        <authorList>
            <person name="Kim J.M."/>
            <person name="Lee J.K."/>
            <person name="Choi B.J."/>
            <person name="Bayburt H."/>
            <person name="Jeon C.O."/>
        </authorList>
    </citation>
    <scope>NUCLEOTIDE SEQUENCE [LARGE SCALE GENOMIC DNA]</scope>
    <source>
        <strain evidence="10 11">G2-5</strain>
    </source>
</reference>
<evidence type="ECO:0000256" key="8">
    <source>
        <dbReference type="PIRNR" id="PIRNR000124"/>
    </source>
</evidence>
<dbReference type="Pfam" id="PF03720">
    <property type="entry name" value="UDPG_MGDP_dh_C"/>
    <property type="match status" value="1"/>
</dbReference>
<dbReference type="InterPro" id="IPR014027">
    <property type="entry name" value="UDP-Glc/GDP-Man_DH_C"/>
</dbReference>
<evidence type="ECO:0000256" key="6">
    <source>
        <dbReference type="ARBA" id="ARBA00023027"/>
    </source>
</evidence>
<sequence>MRIAVVGTGYVGLVSGACFANVGHLVTCIDLDESRITDLSNGKVPFFEPGLDAMVAENLGSGRLSFAPDMAQSVANADVVLIAVGTPTRRGDGQAELTYVHAAAKAIAVHIRNFTVVITKSTVPVGTGDEVEQMMRRANPAADFVVVSNPEFLRQGNAIKDFAYPDRIIVGIDDAQAKPVIEQLYAPISEDGNRLVFTGRRSAELTKYAANAFLAMKVSFINEIADLCEKTGADVRDVSLGLGLDPRIGPKFLAPGPGFGGSCFPKDTLALAQTGREFGSPMRLVEATIAINEQRKHAMAQRIIDTCGGDVHGKKIAVLGLTFKPNTDDLRDASSIAIIEALQGVGASIAAYDPQGTRPAQAILHDVEFCADPYAAANNAECLVLVTEWDIFRSLDFNRIHASMTSPRVVDLRNIFDPSVLQSLGFRYRGLGLPEIKYQPGFEVTE</sequence>
<dbReference type="EMBL" id="CP118247">
    <property type="protein sequence ID" value="WDR06033.1"/>
    <property type="molecule type" value="Genomic_DNA"/>
</dbReference>
<evidence type="ECO:0000313" key="11">
    <source>
        <dbReference type="Proteomes" id="UP001222118"/>
    </source>
</evidence>
<dbReference type="Pfam" id="PF03721">
    <property type="entry name" value="UDPG_MGDP_dh_N"/>
    <property type="match status" value="1"/>
</dbReference>
<evidence type="ECO:0000256" key="1">
    <source>
        <dbReference type="ARBA" id="ARBA00004701"/>
    </source>
</evidence>
<keyword evidence="5 8" id="KW-0560">Oxidoreductase</keyword>
<dbReference type="InterPro" id="IPR014026">
    <property type="entry name" value="UDP-Glc/GDP-Man_DH_dimer"/>
</dbReference>
<keyword evidence="11" id="KW-1185">Reference proteome</keyword>
<dbReference type="InterPro" id="IPR001732">
    <property type="entry name" value="UDP-Glc/GDP-Man_DH_N"/>
</dbReference>
<dbReference type="InterPro" id="IPR008927">
    <property type="entry name" value="6-PGluconate_DH-like_C_sf"/>
</dbReference>
<dbReference type="PANTHER" id="PTHR43750">
    <property type="entry name" value="UDP-GLUCOSE 6-DEHYDROGENASE TUAD"/>
    <property type="match status" value="1"/>
</dbReference>
<dbReference type="EC" id="1.1.1.22" evidence="3 8"/>
<protein>
    <recommendedName>
        <fullName evidence="4 8">UDP-glucose 6-dehydrogenase</fullName>
        <ecNumber evidence="3 8">1.1.1.22</ecNumber>
    </recommendedName>
</protein>
<name>A0ABY7YXC6_9HYPH</name>
<dbReference type="NCBIfam" id="TIGR03026">
    <property type="entry name" value="NDP-sugDHase"/>
    <property type="match status" value="1"/>
</dbReference>
<comment type="catalytic activity">
    <reaction evidence="7 8">
        <text>UDP-alpha-D-glucose + 2 NAD(+) + H2O = UDP-alpha-D-glucuronate + 2 NADH + 3 H(+)</text>
        <dbReference type="Rhea" id="RHEA:23596"/>
        <dbReference type="ChEBI" id="CHEBI:15377"/>
        <dbReference type="ChEBI" id="CHEBI:15378"/>
        <dbReference type="ChEBI" id="CHEBI:57540"/>
        <dbReference type="ChEBI" id="CHEBI:57945"/>
        <dbReference type="ChEBI" id="CHEBI:58052"/>
        <dbReference type="ChEBI" id="CHEBI:58885"/>
        <dbReference type="EC" id="1.1.1.22"/>
    </reaction>
</comment>
<dbReference type="RefSeq" id="WP_282211547.1">
    <property type="nucleotide sequence ID" value="NZ_CP118247.1"/>
</dbReference>
<dbReference type="PROSITE" id="PS51257">
    <property type="entry name" value="PROKAR_LIPOPROTEIN"/>
    <property type="match status" value="1"/>
</dbReference>
<dbReference type="InterPro" id="IPR036220">
    <property type="entry name" value="UDP-Glc/GDP-Man_DH_C_sf"/>
</dbReference>
<dbReference type="InterPro" id="IPR017476">
    <property type="entry name" value="UDP-Glc/GDP-Man"/>
</dbReference>
<dbReference type="SUPFAM" id="SSF51735">
    <property type="entry name" value="NAD(P)-binding Rossmann-fold domains"/>
    <property type="match status" value="1"/>
</dbReference>
<evidence type="ECO:0000256" key="7">
    <source>
        <dbReference type="ARBA" id="ARBA00047473"/>
    </source>
</evidence>
<dbReference type="PIRSF" id="PIRSF000124">
    <property type="entry name" value="UDPglc_GDPman_dh"/>
    <property type="match status" value="1"/>
</dbReference>
<dbReference type="SUPFAM" id="SSF48179">
    <property type="entry name" value="6-phosphogluconate dehydrogenase C-terminal domain-like"/>
    <property type="match status" value="1"/>
</dbReference>
<dbReference type="InterPro" id="IPR036291">
    <property type="entry name" value="NAD(P)-bd_dom_sf"/>
</dbReference>
<evidence type="ECO:0000256" key="5">
    <source>
        <dbReference type="ARBA" id="ARBA00023002"/>
    </source>
</evidence>
<proteinExistence type="inferred from homology"/>
<keyword evidence="6 8" id="KW-0520">NAD</keyword>
<dbReference type="SMART" id="SM00984">
    <property type="entry name" value="UDPG_MGDP_dh_C"/>
    <property type="match status" value="1"/>
</dbReference>
<evidence type="ECO:0000256" key="4">
    <source>
        <dbReference type="ARBA" id="ARBA00015132"/>
    </source>
</evidence>
<comment type="similarity">
    <text evidence="2 8">Belongs to the UDP-glucose/GDP-mannose dehydrogenase family.</text>
</comment>
<evidence type="ECO:0000313" key="10">
    <source>
        <dbReference type="EMBL" id="WDR06033.1"/>
    </source>
</evidence>
<organism evidence="10 11">
    <name type="scientific">Devosia rhodophyticola</name>
    <dbReference type="NCBI Taxonomy" id="3026423"/>
    <lineage>
        <taxon>Bacteria</taxon>
        <taxon>Pseudomonadati</taxon>
        <taxon>Pseudomonadota</taxon>
        <taxon>Alphaproteobacteria</taxon>
        <taxon>Hyphomicrobiales</taxon>
        <taxon>Devosiaceae</taxon>
        <taxon>Devosia</taxon>
    </lineage>
</organism>
<evidence type="ECO:0000256" key="2">
    <source>
        <dbReference type="ARBA" id="ARBA00006601"/>
    </source>
</evidence>
<dbReference type="InterPro" id="IPR028357">
    <property type="entry name" value="UDPglc_DH_bac"/>
</dbReference>
<evidence type="ECO:0000259" key="9">
    <source>
        <dbReference type="SMART" id="SM00984"/>
    </source>
</evidence>
<dbReference type="Pfam" id="PF00984">
    <property type="entry name" value="UDPG_MGDP_dh"/>
    <property type="match status" value="1"/>
</dbReference>
<dbReference type="Gene3D" id="1.20.5.100">
    <property type="entry name" value="Cytochrome c1, transmembrane anchor, C-terminal"/>
    <property type="match status" value="1"/>
</dbReference>
<evidence type="ECO:0000256" key="3">
    <source>
        <dbReference type="ARBA" id="ARBA00012954"/>
    </source>
</evidence>
<comment type="pathway">
    <text evidence="1">Nucleotide-sugar biosynthesis; UDP-alpha-D-glucuronate biosynthesis; UDP-alpha-D-glucuronate from UDP-alpha-D-glucose: step 1/1.</text>
</comment>
<dbReference type="PANTHER" id="PTHR43750:SF3">
    <property type="entry name" value="UDP-GLUCOSE 6-DEHYDROGENASE TUAD"/>
    <property type="match status" value="1"/>
</dbReference>
<gene>
    <name evidence="10" type="ORF">PSQ90_00780</name>
</gene>
<dbReference type="PIRSF" id="PIRSF500134">
    <property type="entry name" value="UDPglc_DH_bac"/>
    <property type="match status" value="1"/>
</dbReference>